<organism evidence="1">
    <name type="scientific">viral metagenome</name>
    <dbReference type="NCBI Taxonomy" id="1070528"/>
    <lineage>
        <taxon>unclassified sequences</taxon>
        <taxon>metagenomes</taxon>
        <taxon>organismal metagenomes</taxon>
    </lineage>
</organism>
<evidence type="ECO:0000313" key="1">
    <source>
        <dbReference type="EMBL" id="QHT23150.1"/>
    </source>
</evidence>
<reference evidence="1" key="1">
    <citation type="journal article" date="2020" name="Nature">
        <title>Giant virus diversity and host interactions through global metagenomics.</title>
        <authorList>
            <person name="Schulz F."/>
            <person name="Roux S."/>
            <person name="Paez-Espino D."/>
            <person name="Jungbluth S."/>
            <person name="Walsh D.A."/>
            <person name="Denef V.J."/>
            <person name="McMahon K.D."/>
            <person name="Konstantinidis K.T."/>
            <person name="Eloe-Fadrosh E.A."/>
            <person name="Kyrpides N.C."/>
            <person name="Woyke T."/>
        </authorList>
    </citation>
    <scope>NUCLEOTIDE SEQUENCE</scope>
    <source>
        <strain evidence="1">GVMAG-M-3300023179-114</strain>
    </source>
</reference>
<proteinExistence type="predicted"/>
<dbReference type="Gene3D" id="3.90.550.10">
    <property type="entry name" value="Spore Coat Polysaccharide Biosynthesis Protein SpsA, Chain A"/>
    <property type="match status" value="1"/>
</dbReference>
<dbReference type="SUPFAM" id="SSF53448">
    <property type="entry name" value="Nucleotide-diphospho-sugar transferases"/>
    <property type="match status" value="1"/>
</dbReference>
<accession>A0A6C0E3I3</accession>
<evidence type="ECO:0008006" key="2">
    <source>
        <dbReference type="Google" id="ProtNLM"/>
    </source>
</evidence>
<name>A0A6C0E3I3_9ZZZZ</name>
<protein>
    <recommendedName>
        <fullName evidence="2">Nucleotide-diphospho-sugar transferase domain-containing protein</fullName>
    </recommendedName>
</protein>
<dbReference type="AlphaFoldDB" id="A0A6C0E3I3"/>
<dbReference type="EMBL" id="MN739726">
    <property type="protein sequence ID" value="QHT23150.1"/>
    <property type="molecule type" value="Genomic_DNA"/>
</dbReference>
<sequence length="248" mass="29468">MNCLLVTIAIGEKYLREYNNLFYESQKKYALKNGYDFKVITEFLDKTIQDKDSISFNKILVCNQEWSNNYDFIIFIDADILININSPPIHNYIDYEGLIGIIDEYSQPSKERRLKIQKKMGWEVSAVDYYKLCDLDIQTDMVFNSGVLVLQPKIHADFLQKIYNKYVNQSKNHYRGFHFEQSCIGYELQKNNLYKVIDNRFNAVWSLTKLDNIENITLNKYFNDNYFIHFAGHTDFDKLKNIKQKLAF</sequence>
<dbReference type="InterPro" id="IPR029044">
    <property type="entry name" value="Nucleotide-diphossugar_trans"/>
</dbReference>